<dbReference type="InterPro" id="IPR043502">
    <property type="entry name" value="DNA/RNA_pol_sf"/>
</dbReference>
<dbReference type="InterPro" id="IPR001357">
    <property type="entry name" value="BRCT_dom"/>
</dbReference>
<comment type="cofactor">
    <cofactor evidence="15">
        <name>Mg(2+)</name>
        <dbReference type="ChEBI" id="CHEBI:18420"/>
    </cofactor>
    <text evidence="15">Binds 2 magnesium ions.</text>
</comment>
<dbReference type="AlphaFoldDB" id="A0AA35ITI0"/>
<evidence type="ECO:0000256" key="8">
    <source>
        <dbReference type="ARBA" id="ARBA00022763"/>
    </source>
</evidence>
<dbReference type="Gene3D" id="6.10.250.1490">
    <property type="match status" value="1"/>
</dbReference>
<dbReference type="Gene3D" id="3.30.1490.100">
    <property type="entry name" value="DNA polymerase, Y-family, little finger domain"/>
    <property type="match status" value="1"/>
</dbReference>
<evidence type="ECO:0000256" key="10">
    <source>
        <dbReference type="ARBA" id="ARBA00023125"/>
    </source>
</evidence>
<comment type="function">
    <text evidence="13">Deoxycytidyl transferase involved in DNA repair. Transfers a dCMP residue from dCTP to the 3'-end of a DNA primer in a template-dependent reaction. May assist in the first step in the bypass of abasic lesions by the insertion of a nucleotide opposite the lesion. Required for normal induction of mutations by physical and chemical agents. Involved in mitochondrial DNA mutagenesis.</text>
</comment>
<dbReference type="SMART" id="SM00292">
    <property type="entry name" value="BRCT"/>
    <property type="match status" value="1"/>
</dbReference>
<dbReference type="SUPFAM" id="SSF52113">
    <property type="entry name" value="BRCT domain"/>
    <property type="match status" value="1"/>
</dbReference>
<dbReference type="InterPro" id="IPR012112">
    <property type="entry name" value="REV1"/>
</dbReference>
<keyword evidence="20" id="KW-1185">Reference proteome</keyword>
<dbReference type="GO" id="GO:0006281">
    <property type="term" value="P:DNA repair"/>
    <property type="evidence" value="ECO:0007669"/>
    <property type="project" value="UniProtKB-KW"/>
</dbReference>
<dbReference type="Pfam" id="PF21999">
    <property type="entry name" value="IMS_HHH_1"/>
    <property type="match status" value="1"/>
</dbReference>
<dbReference type="Gene3D" id="3.40.1170.60">
    <property type="match status" value="1"/>
</dbReference>
<evidence type="ECO:0000256" key="15">
    <source>
        <dbReference type="PIRSR" id="PIRSR036573-2"/>
    </source>
</evidence>
<comment type="similarity">
    <text evidence="2 14">Belongs to the DNA polymerase type-Y family.</text>
</comment>
<dbReference type="GO" id="GO:0042276">
    <property type="term" value="P:error-prone translesion synthesis"/>
    <property type="evidence" value="ECO:0007669"/>
    <property type="project" value="InterPro"/>
</dbReference>
<name>A0AA35ITI0_SACMI</name>
<sequence length="984" mass="112869">MGEYEGFEDLLDSEFEFSVKNETPDGKKCYTETGVTDSHLTSKTGALNSRSFLSTLSDDSLIEYVNQLSQTNKKNHSLTTGTPRFTIEKAGCDNLHADLGSSKDSPIAHRVIETQENGDDNEDIKKNALYTRETYFQDKAQAQNLQDQILRDQYKDRTSSQSNKIFKNCVIYINGYTKPGRLQLHEMIVLHGGMFLHYLSAKKTVTHIVASNLPLRKRIEFANYKVVTPEWITDSIKKERLAPWQNYSLTAKFDEQQKKIDNCKTVNSIPSPSKASIDRKPAHVDAALLPVEQPSLTEFPNLESKKIVACDDPNFLASYFAHSRLHHLSEWKANLKNKFLNENINKYTKVTNSDTYTIFHIDFDCFFATVAYLCRSACFSACDFKKDPIVVCHGTKNSDIASCNYVARSFGIKNGMWVSQAEKMLPKGIKLTSLPYNFEQFQSKSEIFYNTLKKMNLFNLILPISIDEVVCVRVITDEIHNIKKPNAKVCEEIRQNIFQETNGCTVSIGCSDSLVLARLALRMAKPNGYNITFKSDIPEKFWSNFKLDDLPGVGHSILSRLESTFNNPHSLDDLKKRYTLDTLKANVGSKLGMKIHLALQGQDDEESLKILFEPEKVLQRKSLSIDINWGIRFENITQVDVFIERGCRYLLKKLNEINKTTSQISLKLMRRCKDAPIEPPKYMGMGRCESFSRGSRLGIPTDEFGIIATEMKSLYRSLGCPPKELRGLALQFNKLVDVSSDNQLKLRLPFKTIVTNKAFEDLPEDVKNDINNEFDKRNYVRSGSGLNSNSLSAKKRSTFLRKSNVNDLPSTMEEQFMNELPTQVRAEVRHDLRIQKKIQQTKLGNLQEKIKRREENMKNEKNHFMGRNSIFQPTKFQNLTRFKEICQLVTQWVTETLGDGGPHEKDVKLFVKYLIKLCDSNRVHLVLYLSNLISRELNLRAFSNQDHSGFQTWERILLNDIIPLLNRNKHTFQTVRKLDMDFEI</sequence>
<feature type="binding site" evidence="15">
    <location>
        <position position="467"/>
    </location>
    <ligand>
        <name>Mg(2+)</name>
        <dbReference type="ChEBI" id="CHEBI:18420"/>
        <label>1</label>
    </ligand>
</feature>
<dbReference type="PROSITE" id="PS50172">
    <property type="entry name" value="BRCT"/>
    <property type="match status" value="1"/>
</dbReference>
<dbReference type="FunFam" id="3.30.1490.100:FF:000001">
    <property type="entry name" value="DNA repair protein REV1"/>
    <property type="match status" value="1"/>
</dbReference>
<keyword evidence="10 14" id="KW-0238">DNA-binding</keyword>
<dbReference type="InterPro" id="IPR038401">
    <property type="entry name" value="Rev1_C_sf"/>
</dbReference>
<evidence type="ECO:0000256" key="2">
    <source>
        <dbReference type="ARBA" id="ARBA00010945"/>
    </source>
</evidence>
<dbReference type="Gene3D" id="1.10.150.20">
    <property type="entry name" value="5' to 3' exonuclease, C-terminal subdomain"/>
    <property type="match status" value="1"/>
</dbReference>
<feature type="binding site" evidence="15">
    <location>
        <position position="362"/>
    </location>
    <ligand>
        <name>Mg(2+)</name>
        <dbReference type="ChEBI" id="CHEBI:18420"/>
        <label>1</label>
    </ligand>
</feature>
<dbReference type="GO" id="GO:0046872">
    <property type="term" value="F:metal ion binding"/>
    <property type="evidence" value="ECO:0007669"/>
    <property type="project" value="UniProtKB-KW"/>
</dbReference>
<dbReference type="CDD" id="cd01701">
    <property type="entry name" value="PolY_Rev1"/>
    <property type="match status" value="1"/>
</dbReference>
<dbReference type="InterPro" id="IPR001126">
    <property type="entry name" value="UmuC"/>
</dbReference>
<dbReference type="FunFam" id="3.40.1170.60:FF:000023">
    <property type="entry name" value="DNA repair protein REV1"/>
    <property type="match status" value="1"/>
</dbReference>
<keyword evidence="16" id="KW-0175">Coiled coil</keyword>
<dbReference type="EC" id="2.7.7.-" evidence="14"/>
<proteinExistence type="inferred from homology"/>
<keyword evidence="8 14" id="KW-0227">DNA damage</keyword>
<dbReference type="CDD" id="cd17719">
    <property type="entry name" value="BRCT_Rev1"/>
    <property type="match status" value="1"/>
</dbReference>
<keyword evidence="6 14" id="KW-0548">Nucleotidyltransferase</keyword>
<evidence type="ECO:0000313" key="20">
    <source>
        <dbReference type="Proteomes" id="UP001161438"/>
    </source>
</evidence>
<dbReference type="Gene3D" id="3.40.50.10190">
    <property type="entry name" value="BRCT domain"/>
    <property type="match status" value="1"/>
</dbReference>
<evidence type="ECO:0000256" key="6">
    <source>
        <dbReference type="ARBA" id="ARBA00022695"/>
    </source>
</evidence>
<dbReference type="PIRSF" id="PIRSF036573">
    <property type="entry name" value="REV1"/>
    <property type="match status" value="1"/>
</dbReference>
<dbReference type="Pfam" id="PF00817">
    <property type="entry name" value="IMS"/>
    <property type="match status" value="1"/>
</dbReference>
<dbReference type="GO" id="GO:0005634">
    <property type="term" value="C:nucleus"/>
    <property type="evidence" value="ECO:0007669"/>
    <property type="project" value="UniProtKB-SubCell"/>
</dbReference>
<gene>
    <name evidence="19" type="primary">SMKI15G4740</name>
    <name evidence="19" type="ORF">SMKI_15G4740</name>
</gene>
<dbReference type="GeneID" id="80921530"/>
<dbReference type="GO" id="GO:0017125">
    <property type="term" value="F:deoxycytidyl transferase activity"/>
    <property type="evidence" value="ECO:0007669"/>
    <property type="project" value="TreeGrafter"/>
</dbReference>
<evidence type="ECO:0000259" key="18">
    <source>
        <dbReference type="PROSITE" id="PS50173"/>
    </source>
</evidence>
<keyword evidence="11 14" id="KW-0234">DNA repair</keyword>
<dbReference type="InterPro" id="IPR036420">
    <property type="entry name" value="BRCT_dom_sf"/>
</dbReference>
<organism evidence="19 20">
    <name type="scientific">Saccharomyces mikatae IFO 1815</name>
    <dbReference type="NCBI Taxonomy" id="226126"/>
    <lineage>
        <taxon>Eukaryota</taxon>
        <taxon>Fungi</taxon>
        <taxon>Dikarya</taxon>
        <taxon>Ascomycota</taxon>
        <taxon>Saccharomycotina</taxon>
        <taxon>Saccharomycetes</taxon>
        <taxon>Saccharomycetales</taxon>
        <taxon>Saccharomycetaceae</taxon>
        <taxon>Saccharomyces</taxon>
    </lineage>
</organism>
<evidence type="ECO:0000256" key="13">
    <source>
        <dbReference type="ARBA" id="ARBA00058985"/>
    </source>
</evidence>
<feature type="binding site" evidence="15">
    <location>
        <position position="468"/>
    </location>
    <ligand>
        <name>Mg(2+)</name>
        <dbReference type="ChEBI" id="CHEBI:18420"/>
        <label>1</label>
    </ligand>
</feature>
<dbReference type="Gene3D" id="1.20.58.1280">
    <property type="entry name" value="DNA repair protein Rev1, C-terminal domain"/>
    <property type="match status" value="1"/>
</dbReference>
<accession>A0AA35ITI0</accession>
<dbReference type="Pfam" id="PF11799">
    <property type="entry name" value="IMS_C"/>
    <property type="match status" value="1"/>
</dbReference>
<dbReference type="InterPro" id="IPR053848">
    <property type="entry name" value="IMS_HHH_1"/>
</dbReference>
<dbReference type="GO" id="GO:0070987">
    <property type="term" value="P:error-free translesion synthesis"/>
    <property type="evidence" value="ECO:0007669"/>
    <property type="project" value="TreeGrafter"/>
</dbReference>
<dbReference type="InterPro" id="IPR036775">
    <property type="entry name" value="DNA_pol_Y-fam_lit_finger_sf"/>
</dbReference>
<evidence type="ECO:0000256" key="11">
    <source>
        <dbReference type="ARBA" id="ARBA00023204"/>
    </source>
</evidence>
<dbReference type="GO" id="GO:0003684">
    <property type="term" value="F:damaged DNA binding"/>
    <property type="evidence" value="ECO:0007669"/>
    <property type="project" value="UniProtKB-UniRule"/>
</dbReference>
<keyword evidence="12 14" id="KW-0539">Nucleus</keyword>
<keyword evidence="9 15" id="KW-0460">Magnesium</keyword>
<evidence type="ECO:0000259" key="17">
    <source>
        <dbReference type="PROSITE" id="PS50172"/>
    </source>
</evidence>
<reference evidence="19" key="1">
    <citation type="submission" date="2022-10" db="EMBL/GenBank/DDBJ databases">
        <authorList>
            <person name="Byrne P K."/>
        </authorList>
    </citation>
    <scope>NUCLEOTIDE SEQUENCE</scope>
    <source>
        <strain evidence="19">IFO1815</strain>
    </source>
</reference>
<evidence type="ECO:0000256" key="4">
    <source>
        <dbReference type="ARBA" id="ARBA00022634"/>
    </source>
</evidence>
<evidence type="ECO:0000256" key="12">
    <source>
        <dbReference type="ARBA" id="ARBA00023242"/>
    </source>
</evidence>
<feature type="coiled-coil region" evidence="16">
    <location>
        <begin position="836"/>
        <end position="863"/>
    </location>
</feature>
<dbReference type="PANTHER" id="PTHR45990">
    <property type="entry name" value="DNA REPAIR PROTEIN REV1"/>
    <property type="match status" value="1"/>
</dbReference>
<dbReference type="RefSeq" id="XP_056079741.1">
    <property type="nucleotide sequence ID" value="XM_056225977.1"/>
</dbReference>
<dbReference type="Proteomes" id="UP001161438">
    <property type="component" value="Chromosome 15"/>
</dbReference>
<evidence type="ECO:0000256" key="16">
    <source>
        <dbReference type="SAM" id="Coils"/>
    </source>
</evidence>
<feature type="domain" description="UmuC" evidence="18">
    <location>
        <begin position="358"/>
        <end position="554"/>
    </location>
</feature>
<keyword evidence="7 15" id="KW-0479">Metal-binding</keyword>
<dbReference type="PROSITE" id="PS50173">
    <property type="entry name" value="UMUC"/>
    <property type="match status" value="1"/>
</dbReference>
<dbReference type="SUPFAM" id="SSF100879">
    <property type="entry name" value="Lesion bypass DNA polymerase (Y-family), little finger domain"/>
    <property type="match status" value="1"/>
</dbReference>
<keyword evidence="5 14" id="KW-0808">Transferase</keyword>
<protein>
    <recommendedName>
        <fullName evidence="3 14">DNA repair protein REV1</fullName>
        <ecNumber evidence="14">2.7.7.-</ecNumber>
    </recommendedName>
</protein>
<feature type="domain" description="BRCT" evidence="17">
    <location>
        <begin position="161"/>
        <end position="249"/>
    </location>
</feature>
<evidence type="ECO:0000256" key="9">
    <source>
        <dbReference type="ARBA" id="ARBA00022842"/>
    </source>
</evidence>
<evidence type="ECO:0000256" key="3">
    <source>
        <dbReference type="ARBA" id="ARBA00020399"/>
    </source>
</evidence>
<evidence type="ECO:0000256" key="1">
    <source>
        <dbReference type="ARBA" id="ARBA00004123"/>
    </source>
</evidence>
<dbReference type="Pfam" id="PF16589">
    <property type="entry name" value="BRCT_2"/>
    <property type="match status" value="1"/>
</dbReference>
<dbReference type="FunFam" id="3.40.50.10190:FF:000011">
    <property type="entry name" value="DNA repair protein REV1"/>
    <property type="match status" value="1"/>
</dbReference>
<evidence type="ECO:0000256" key="7">
    <source>
        <dbReference type="ARBA" id="ARBA00022723"/>
    </source>
</evidence>
<evidence type="ECO:0000256" key="5">
    <source>
        <dbReference type="ARBA" id="ARBA00022679"/>
    </source>
</evidence>
<dbReference type="PANTHER" id="PTHR45990:SF1">
    <property type="entry name" value="DNA REPAIR PROTEIN REV1"/>
    <property type="match status" value="1"/>
</dbReference>
<dbReference type="GO" id="GO:0003887">
    <property type="term" value="F:DNA-directed DNA polymerase activity"/>
    <property type="evidence" value="ECO:0007669"/>
    <property type="project" value="InterPro"/>
</dbReference>
<evidence type="ECO:0000256" key="14">
    <source>
        <dbReference type="PIRNR" id="PIRNR036573"/>
    </source>
</evidence>
<dbReference type="InterPro" id="IPR043128">
    <property type="entry name" value="Rev_trsase/Diguanyl_cyclase"/>
</dbReference>
<dbReference type="SUPFAM" id="SSF56672">
    <property type="entry name" value="DNA/RNA polymerases"/>
    <property type="match status" value="1"/>
</dbReference>
<evidence type="ECO:0000313" key="19">
    <source>
        <dbReference type="EMBL" id="CAI4036623.1"/>
    </source>
</evidence>
<dbReference type="InterPro" id="IPR017961">
    <property type="entry name" value="DNA_pol_Y-fam_little_finger"/>
</dbReference>
<dbReference type="Gene3D" id="3.30.70.270">
    <property type="match status" value="1"/>
</dbReference>
<comment type="subcellular location">
    <subcellularLocation>
        <location evidence="1 14">Nucleus</location>
    </subcellularLocation>
</comment>
<dbReference type="EMBL" id="OX365771">
    <property type="protein sequence ID" value="CAI4036623.1"/>
    <property type="molecule type" value="Genomic_DNA"/>
</dbReference>
<keyword evidence="4 14" id="KW-0237">DNA synthesis</keyword>